<evidence type="ECO:0000313" key="1">
    <source>
        <dbReference type="EMBL" id="AWI10019.1"/>
    </source>
</evidence>
<keyword evidence="2" id="KW-1185">Reference proteome</keyword>
<accession>A0A2U8E507</accession>
<proteinExistence type="predicted"/>
<sequence length="292" mass="32134">MANIPSLKDHWLDSCKEFESMTLQKKPVESVKKCWLRSNKTLTVTLAEFDTARVSMERDLTDFSNGKVSRKKLAEDLNKLAKRNASLKKMAKAHVEGLEDDIMSELLRVSKTDASGKSVYEKGLKFLKKEIDALLQVADANYASAAYSFAHLGEQIDALQRSAVLFEKQMTANIAKGAAVAAKLKAAAMAAKTPKDIAAVVTAYNSQIVQNAGRDINVLTVGLQKYCKKVNAPSQIADPVDAFYNFTKPWNEPATHKLTDNATAAQVLGKLKEFTEMLKKAAVFAPRVLHNI</sequence>
<dbReference type="AlphaFoldDB" id="A0A2U8E507"/>
<protein>
    <submittedName>
        <fullName evidence="1">Uncharacterized protein</fullName>
    </submittedName>
</protein>
<dbReference type="EMBL" id="CP023004">
    <property type="protein sequence ID" value="AWI10019.1"/>
    <property type="molecule type" value="Genomic_DNA"/>
</dbReference>
<reference evidence="1 2" key="1">
    <citation type="journal article" date="2018" name="Syst. Appl. Microbiol.">
        <title>Ereboglobus luteus gen. nov. sp. nov. from cockroach guts, and new insights into the oxygen relationship of the genera Opitutus and Didymococcus (Verrucomicrobia: Opitutaceae).</title>
        <authorList>
            <person name="Tegtmeier D."/>
            <person name="Belitz A."/>
            <person name="Radek R."/>
            <person name="Heimerl T."/>
            <person name="Brune A."/>
        </authorList>
    </citation>
    <scope>NUCLEOTIDE SEQUENCE [LARGE SCALE GENOMIC DNA]</scope>
    <source>
        <strain evidence="1 2">Ho45</strain>
    </source>
</reference>
<organism evidence="1 2">
    <name type="scientific">Ereboglobus luteus</name>
    <dbReference type="NCBI Taxonomy" id="1796921"/>
    <lineage>
        <taxon>Bacteria</taxon>
        <taxon>Pseudomonadati</taxon>
        <taxon>Verrucomicrobiota</taxon>
        <taxon>Opitutia</taxon>
        <taxon>Opitutales</taxon>
        <taxon>Opitutaceae</taxon>
        <taxon>Ereboglobus</taxon>
    </lineage>
</organism>
<evidence type="ECO:0000313" key="2">
    <source>
        <dbReference type="Proteomes" id="UP000244896"/>
    </source>
</evidence>
<dbReference type="KEGG" id="elut:CKA38_12835"/>
<gene>
    <name evidence="1" type="ORF">CKA38_12835</name>
</gene>
<dbReference type="RefSeq" id="WP_152032863.1">
    <property type="nucleotide sequence ID" value="NZ_CP023004.1"/>
</dbReference>
<dbReference type="Proteomes" id="UP000244896">
    <property type="component" value="Chromosome"/>
</dbReference>
<name>A0A2U8E507_9BACT</name>